<evidence type="ECO:0000256" key="3">
    <source>
        <dbReference type="ARBA" id="ARBA00023274"/>
    </source>
</evidence>
<evidence type="ECO:0000256" key="1">
    <source>
        <dbReference type="ARBA" id="ARBA00010014"/>
    </source>
</evidence>
<dbReference type="PANTHER" id="PTHR11710:SF0">
    <property type="entry name" value="40S RIBOSOMAL PROTEIN S19"/>
    <property type="match status" value="1"/>
</dbReference>
<comment type="similarity">
    <text evidence="1">Belongs to the eukaryotic ribosomal protein eS19 family.</text>
</comment>
<dbReference type="Gene3D" id="1.10.10.10">
    <property type="entry name" value="Winged helix-like DNA-binding domain superfamily/Winged helix DNA-binding domain"/>
    <property type="match status" value="1"/>
</dbReference>
<proteinExistence type="inferred from homology"/>
<keyword evidence="3" id="KW-0687">Ribonucleoprotein</keyword>
<dbReference type="GO" id="GO:0022627">
    <property type="term" value="C:cytosolic small ribosomal subunit"/>
    <property type="evidence" value="ECO:0007669"/>
    <property type="project" value="TreeGrafter"/>
</dbReference>
<comment type="caution">
    <text evidence="5">The sequence shown here is derived from an EMBL/GenBank/DDBJ whole genome shotgun (WGS) entry which is preliminary data.</text>
</comment>
<dbReference type="GO" id="GO:0003735">
    <property type="term" value="F:structural constituent of ribosome"/>
    <property type="evidence" value="ECO:0007669"/>
    <property type="project" value="InterPro"/>
</dbReference>
<name>L8WNV7_THACA</name>
<evidence type="ECO:0000313" key="6">
    <source>
        <dbReference type="Proteomes" id="UP000011668"/>
    </source>
</evidence>
<dbReference type="InterPro" id="IPR036388">
    <property type="entry name" value="WH-like_DNA-bd_sf"/>
</dbReference>
<dbReference type="SUPFAM" id="SSF46785">
    <property type="entry name" value="Winged helix' DNA-binding domain"/>
    <property type="match status" value="1"/>
</dbReference>
<feature type="region of interest" description="Disordered" evidence="4">
    <location>
        <begin position="186"/>
        <end position="205"/>
    </location>
</feature>
<gene>
    <name evidence="5" type="ORF">AG1IA_07531</name>
</gene>
<organism evidence="5 6">
    <name type="scientific">Thanatephorus cucumeris (strain AG1-IA)</name>
    <name type="common">Rice sheath blight fungus</name>
    <name type="synonym">Rhizoctonia solani</name>
    <dbReference type="NCBI Taxonomy" id="983506"/>
    <lineage>
        <taxon>Eukaryota</taxon>
        <taxon>Fungi</taxon>
        <taxon>Dikarya</taxon>
        <taxon>Basidiomycota</taxon>
        <taxon>Agaricomycotina</taxon>
        <taxon>Agaricomycetes</taxon>
        <taxon>Cantharellales</taxon>
        <taxon>Ceratobasidiaceae</taxon>
        <taxon>Rhizoctonia</taxon>
        <taxon>Rhizoctonia solani AG-1</taxon>
    </lineage>
</organism>
<dbReference type="SMART" id="SM01413">
    <property type="entry name" value="Ribosomal_S19e"/>
    <property type="match status" value="1"/>
</dbReference>
<keyword evidence="6" id="KW-1185">Reference proteome</keyword>
<dbReference type="InterPro" id="IPR001266">
    <property type="entry name" value="Ribosomal_eS19"/>
</dbReference>
<feature type="region of interest" description="Disordered" evidence="4">
    <location>
        <begin position="246"/>
        <end position="265"/>
    </location>
</feature>
<dbReference type="GO" id="GO:0003723">
    <property type="term" value="F:RNA binding"/>
    <property type="evidence" value="ECO:0007669"/>
    <property type="project" value="TreeGrafter"/>
</dbReference>
<dbReference type="HOGENOM" id="CLU_1050453_0_0_1"/>
<dbReference type="InterPro" id="IPR036390">
    <property type="entry name" value="WH_DNA-bd_sf"/>
</dbReference>
<dbReference type="Proteomes" id="UP000011668">
    <property type="component" value="Unassembled WGS sequence"/>
</dbReference>
<sequence length="265" mass="29576">MQTRYSSLSPEIPSGLVRFSGVQRLNRERKPRIVAQAPGLKLGLSSTKLPLSLTRCFPEPRICIRVLTLSPSPRYPSSTNKTVPNHAGCTRHQVCSYIRSWCGIFRIFGSGWEIGCADAFITAYASHLKRSGKLEVPIWVDLVKTGAYKELAPYDPDWFYVRSAAVARHIYLRKHVGIGQLAKLHGGRKRRGNRPSHHGDGSTNVQRKVCQALEKIGVLELGPDGGRRISQDGMRDLDRIATAVVEAAKEEEEEEEEAGEEEEEE</sequence>
<accession>L8WNV7</accession>
<reference evidence="5 6" key="1">
    <citation type="journal article" date="2013" name="Nat. Commun.">
        <title>The evolution and pathogenic mechanisms of the rice sheath blight pathogen.</title>
        <authorList>
            <person name="Zheng A."/>
            <person name="Lin R."/>
            <person name="Xu L."/>
            <person name="Qin P."/>
            <person name="Tang C."/>
            <person name="Ai P."/>
            <person name="Zhang D."/>
            <person name="Liu Y."/>
            <person name="Sun Z."/>
            <person name="Feng H."/>
            <person name="Wang Y."/>
            <person name="Chen Y."/>
            <person name="Liang X."/>
            <person name="Fu R."/>
            <person name="Li Q."/>
            <person name="Zhang J."/>
            <person name="Yu X."/>
            <person name="Xie Z."/>
            <person name="Ding L."/>
            <person name="Guan P."/>
            <person name="Tang J."/>
            <person name="Liang Y."/>
            <person name="Wang S."/>
            <person name="Deng Q."/>
            <person name="Li S."/>
            <person name="Zhu J."/>
            <person name="Wang L."/>
            <person name="Liu H."/>
            <person name="Li P."/>
        </authorList>
    </citation>
    <scope>NUCLEOTIDE SEQUENCE [LARGE SCALE GENOMIC DNA]</scope>
    <source>
        <strain evidence="6">AG-1 IA</strain>
    </source>
</reference>
<dbReference type="AlphaFoldDB" id="L8WNV7"/>
<dbReference type="Pfam" id="PF01090">
    <property type="entry name" value="Ribosomal_S19e"/>
    <property type="match status" value="1"/>
</dbReference>
<dbReference type="GO" id="GO:0000028">
    <property type="term" value="P:ribosomal small subunit assembly"/>
    <property type="evidence" value="ECO:0007669"/>
    <property type="project" value="TreeGrafter"/>
</dbReference>
<dbReference type="EMBL" id="AFRT01002165">
    <property type="protein sequence ID" value="ELU38448.1"/>
    <property type="molecule type" value="Genomic_DNA"/>
</dbReference>
<feature type="compositionally biased region" description="Basic residues" evidence="4">
    <location>
        <begin position="186"/>
        <end position="196"/>
    </location>
</feature>
<evidence type="ECO:0000256" key="2">
    <source>
        <dbReference type="ARBA" id="ARBA00022980"/>
    </source>
</evidence>
<dbReference type="OrthoDB" id="428974at2759"/>
<dbReference type="PANTHER" id="PTHR11710">
    <property type="entry name" value="40S RIBOSOMAL PROTEIN S19"/>
    <property type="match status" value="1"/>
</dbReference>
<evidence type="ECO:0000313" key="5">
    <source>
        <dbReference type="EMBL" id="ELU38448.1"/>
    </source>
</evidence>
<protein>
    <submittedName>
        <fullName evidence="5">Ribosomal protein S19</fullName>
    </submittedName>
</protein>
<dbReference type="GO" id="GO:0006412">
    <property type="term" value="P:translation"/>
    <property type="evidence" value="ECO:0007669"/>
    <property type="project" value="InterPro"/>
</dbReference>
<evidence type="ECO:0000256" key="4">
    <source>
        <dbReference type="SAM" id="MobiDB-lite"/>
    </source>
</evidence>
<dbReference type="FunFam" id="1.10.10.10:FF:000118">
    <property type="entry name" value="40S ribosomal protein S19"/>
    <property type="match status" value="1"/>
</dbReference>
<feature type="compositionally biased region" description="Acidic residues" evidence="4">
    <location>
        <begin position="249"/>
        <end position="265"/>
    </location>
</feature>
<dbReference type="STRING" id="983506.L8WNV7"/>
<keyword evidence="2 5" id="KW-0689">Ribosomal protein</keyword>